<feature type="domain" description="HTH marR-type" evidence="4">
    <location>
        <begin position="1"/>
        <end position="133"/>
    </location>
</feature>
<keyword evidence="3" id="KW-0804">Transcription</keyword>
<keyword evidence="6" id="KW-1185">Reference proteome</keyword>
<dbReference type="GO" id="GO:0003700">
    <property type="term" value="F:DNA-binding transcription factor activity"/>
    <property type="evidence" value="ECO:0007669"/>
    <property type="project" value="InterPro"/>
</dbReference>
<dbReference type="PATRIC" id="fig|1114972.6.peg.909"/>
<evidence type="ECO:0000256" key="1">
    <source>
        <dbReference type="ARBA" id="ARBA00023015"/>
    </source>
</evidence>
<dbReference type="Gene3D" id="1.10.10.10">
    <property type="entry name" value="Winged helix-like DNA-binding domain superfamily/Winged helix DNA-binding domain"/>
    <property type="match status" value="1"/>
</dbReference>
<dbReference type="STRING" id="1114972.FD35_GL000900"/>
<dbReference type="InterPro" id="IPR036390">
    <property type="entry name" value="WH_DNA-bd_sf"/>
</dbReference>
<dbReference type="Proteomes" id="UP000051999">
    <property type="component" value="Unassembled WGS sequence"/>
</dbReference>
<evidence type="ECO:0000313" key="5">
    <source>
        <dbReference type="EMBL" id="KRL53791.1"/>
    </source>
</evidence>
<gene>
    <name evidence="5" type="ORF">FD35_GL000900</name>
</gene>
<dbReference type="PANTHER" id="PTHR42756:SF2">
    <property type="entry name" value="MARR FAMILY REGULATORY PROTEIN"/>
    <property type="match status" value="1"/>
</dbReference>
<dbReference type="PROSITE" id="PS50995">
    <property type="entry name" value="HTH_MARR_2"/>
    <property type="match status" value="1"/>
</dbReference>
<accession>A0A0R1R9R4</accession>
<keyword evidence="1" id="KW-0805">Transcription regulation</keyword>
<comment type="caution">
    <text evidence="5">The sequence shown here is derived from an EMBL/GenBank/DDBJ whole genome shotgun (WGS) entry which is preliminary data.</text>
</comment>
<organism evidence="5 6">
    <name type="scientific">Furfurilactobacillus rossiae DSM 15814</name>
    <dbReference type="NCBI Taxonomy" id="1114972"/>
    <lineage>
        <taxon>Bacteria</taxon>
        <taxon>Bacillati</taxon>
        <taxon>Bacillota</taxon>
        <taxon>Bacilli</taxon>
        <taxon>Lactobacillales</taxon>
        <taxon>Lactobacillaceae</taxon>
        <taxon>Furfurilactobacillus</taxon>
    </lineage>
</organism>
<dbReference type="eggNOG" id="COG1846">
    <property type="taxonomic scope" value="Bacteria"/>
</dbReference>
<sequence>MEDVLRSIGKISRALDAISNIDFQNIDLTKGQYLYLVRICENPGIIQGRLAELVMVDRTTVSQAIKKLVNNGFITRQHSETNLKNYELYPTAKGTAIYPRLKRENAYSTDKALQGFSKAEAQQLAAFLERMTVNVNEDWKSVKAGVPRDY</sequence>
<dbReference type="SMART" id="SM00347">
    <property type="entry name" value="HTH_MARR"/>
    <property type="match status" value="1"/>
</dbReference>
<reference evidence="5 6" key="1">
    <citation type="journal article" date="2015" name="Genome Announc.">
        <title>Expanding the biotechnology potential of lactobacilli through comparative genomics of 213 strains and associated genera.</title>
        <authorList>
            <person name="Sun Z."/>
            <person name="Harris H.M."/>
            <person name="McCann A."/>
            <person name="Guo C."/>
            <person name="Argimon S."/>
            <person name="Zhang W."/>
            <person name="Yang X."/>
            <person name="Jeffery I.B."/>
            <person name="Cooney J.C."/>
            <person name="Kagawa T.F."/>
            <person name="Liu W."/>
            <person name="Song Y."/>
            <person name="Salvetti E."/>
            <person name="Wrobel A."/>
            <person name="Rasinkangas P."/>
            <person name="Parkhill J."/>
            <person name="Rea M.C."/>
            <person name="O'Sullivan O."/>
            <person name="Ritari J."/>
            <person name="Douillard F.P."/>
            <person name="Paul Ross R."/>
            <person name="Yang R."/>
            <person name="Briner A.E."/>
            <person name="Felis G.E."/>
            <person name="de Vos W.M."/>
            <person name="Barrangou R."/>
            <person name="Klaenhammer T.R."/>
            <person name="Caufield P.W."/>
            <person name="Cui Y."/>
            <person name="Zhang H."/>
            <person name="O'Toole P.W."/>
        </authorList>
    </citation>
    <scope>NUCLEOTIDE SEQUENCE [LARGE SCALE GENOMIC DNA]</scope>
    <source>
        <strain evidence="5 6">DSM 15814</strain>
    </source>
</reference>
<dbReference type="InterPro" id="IPR036388">
    <property type="entry name" value="WH-like_DNA-bd_sf"/>
</dbReference>
<evidence type="ECO:0000259" key="4">
    <source>
        <dbReference type="PROSITE" id="PS50995"/>
    </source>
</evidence>
<proteinExistence type="predicted"/>
<evidence type="ECO:0000256" key="2">
    <source>
        <dbReference type="ARBA" id="ARBA00023125"/>
    </source>
</evidence>
<dbReference type="InterPro" id="IPR000835">
    <property type="entry name" value="HTH_MarR-typ"/>
</dbReference>
<evidence type="ECO:0000313" key="6">
    <source>
        <dbReference type="Proteomes" id="UP000051999"/>
    </source>
</evidence>
<dbReference type="RefSeq" id="WP_017260435.1">
    <property type="nucleotide sequence ID" value="NZ_AUAW01000015.1"/>
</dbReference>
<dbReference type="Pfam" id="PF01047">
    <property type="entry name" value="MarR"/>
    <property type="match status" value="1"/>
</dbReference>
<protein>
    <submittedName>
        <fullName evidence="5">MarR family transcriptional regulator</fullName>
    </submittedName>
</protein>
<dbReference type="EMBL" id="AZFF01000015">
    <property type="protein sequence ID" value="KRL53791.1"/>
    <property type="molecule type" value="Genomic_DNA"/>
</dbReference>
<dbReference type="OrthoDB" id="6462103at2"/>
<dbReference type="PANTHER" id="PTHR42756">
    <property type="entry name" value="TRANSCRIPTIONAL REGULATOR, MARR"/>
    <property type="match status" value="1"/>
</dbReference>
<dbReference type="SUPFAM" id="SSF46785">
    <property type="entry name" value="Winged helix' DNA-binding domain"/>
    <property type="match status" value="1"/>
</dbReference>
<dbReference type="GO" id="GO:0003677">
    <property type="term" value="F:DNA binding"/>
    <property type="evidence" value="ECO:0007669"/>
    <property type="project" value="UniProtKB-KW"/>
</dbReference>
<name>A0A0R1R9R4_9LACO</name>
<evidence type="ECO:0000256" key="3">
    <source>
        <dbReference type="ARBA" id="ARBA00023163"/>
    </source>
</evidence>
<keyword evidence="2" id="KW-0238">DNA-binding</keyword>
<dbReference type="AlphaFoldDB" id="A0A0R1R9R4"/>